<reference evidence="1 2" key="1">
    <citation type="journal article" date="2014" name="Antonie Van Leeuwenhoek">
        <title>Roseivivax atlanticus sp. nov., isolated from surface seawater of the Atlantic Ocean.</title>
        <authorList>
            <person name="Li G."/>
            <person name="Lai Q."/>
            <person name="Liu X."/>
            <person name="Sun F."/>
            <person name="Shao Z."/>
        </authorList>
    </citation>
    <scope>NUCLEOTIDE SEQUENCE [LARGE SCALE GENOMIC DNA]</scope>
    <source>
        <strain evidence="1 2">22II-s10s</strain>
    </source>
</reference>
<gene>
    <name evidence="1" type="ORF">ATO8_18719</name>
</gene>
<dbReference type="EMBL" id="AQQW01000016">
    <property type="protein sequence ID" value="ETW11081.1"/>
    <property type="molecule type" value="Genomic_DNA"/>
</dbReference>
<proteinExistence type="predicted"/>
<keyword evidence="2" id="KW-1185">Reference proteome</keyword>
<dbReference type="STRING" id="1379903.ATO8_18719"/>
<protein>
    <submittedName>
        <fullName evidence="1">Uncharacterized protein</fullName>
    </submittedName>
</protein>
<dbReference type="RefSeq" id="WP_043846787.1">
    <property type="nucleotide sequence ID" value="NZ_AQQW01000016.1"/>
</dbReference>
<evidence type="ECO:0000313" key="2">
    <source>
        <dbReference type="Proteomes" id="UP000019063"/>
    </source>
</evidence>
<dbReference type="AlphaFoldDB" id="W4HG09"/>
<dbReference type="Proteomes" id="UP000019063">
    <property type="component" value="Unassembled WGS sequence"/>
</dbReference>
<comment type="caution">
    <text evidence="1">The sequence shown here is derived from an EMBL/GenBank/DDBJ whole genome shotgun (WGS) entry which is preliminary data.</text>
</comment>
<name>W4HG09_9RHOB</name>
<accession>W4HG09</accession>
<sequence length="95" mass="10590">MLDSRTIAQARRIAADPANHIENRAEMRAAFLTLKEARGEIVTAERRARLGTPHHIITAGPETERTAEAIREDTIPRIHHFMRRRGFLPGGGDAA</sequence>
<organism evidence="1 2">
    <name type="scientific">Roseivivax marinus</name>
    <dbReference type="NCBI Taxonomy" id="1379903"/>
    <lineage>
        <taxon>Bacteria</taxon>
        <taxon>Pseudomonadati</taxon>
        <taxon>Pseudomonadota</taxon>
        <taxon>Alphaproteobacteria</taxon>
        <taxon>Rhodobacterales</taxon>
        <taxon>Roseobacteraceae</taxon>
        <taxon>Roseivivax</taxon>
    </lineage>
</organism>
<evidence type="ECO:0000313" key="1">
    <source>
        <dbReference type="EMBL" id="ETW11081.1"/>
    </source>
</evidence>